<organism evidence="5 6">
    <name type="scientific">Exserohilum turcicum (strain 28A)</name>
    <name type="common">Northern leaf blight fungus</name>
    <name type="synonym">Setosphaeria turcica</name>
    <dbReference type="NCBI Taxonomy" id="671987"/>
    <lineage>
        <taxon>Eukaryota</taxon>
        <taxon>Fungi</taxon>
        <taxon>Dikarya</taxon>
        <taxon>Ascomycota</taxon>
        <taxon>Pezizomycotina</taxon>
        <taxon>Dothideomycetes</taxon>
        <taxon>Pleosporomycetidae</taxon>
        <taxon>Pleosporales</taxon>
        <taxon>Pleosporineae</taxon>
        <taxon>Pleosporaceae</taxon>
        <taxon>Exserohilum</taxon>
    </lineage>
</organism>
<dbReference type="HOGENOM" id="CLU_002220_0_0_1"/>
<dbReference type="PROSITE" id="PS00012">
    <property type="entry name" value="PHOSPHOPANTETHEINE"/>
    <property type="match status" value="1"/>
</dbReference>
<dbReference type="Gene3D" id="1.10.1200.10">
    <property type="entry name" value="ACP-like"/>
    <property type="match status" value="1"/>
</dbReference>
<dbReference type="SUPFAM" id="SSF47336">
    <property type="entry name" value="ACP-like"/>
    <property type="match status" value="1"/>
</dbReference>
<sequence>MAATQQCPQQQMAVPDHIDAALKSYPDSTWAIVPRSNSSGEQTWNRITYADLAGAVNNMARWIEKTCGVAQQTGQTIGYMGANDLRYLVVMAASLKAGYVPLFTSPRNSLDGQKSLVEKTGCSIFLTTSETVPLVELIRTAVPDLRVYQAPTADDLFDPNQPAEHYDGRHSHDVNATSLILHTSGSTGLPKPIWLTVGGLNSIYEQGQLGDEGGIEPVTRSFLADKKPMLAAAPFFHALGVLIILGTAMCGRPIVQLPSDRILSADLVMEVIETVKPVTAVFPPSILEDMCATSRGMEALAKLESVFFGGAPLAVENGNKICRVTNLNTIIGSTEALFLPTLKTSVPTDWAYFHWAAAVGVDMEPAGDDLFELVIKPKDTKYQAIFHTFSDIKEWRTKDLFRRHPSKPFLWKYSGRRDDIIVLSNGEKFNPVLTEKLIESHPWVKGAVVVGQGRFQSGLLIEPDWTQVSTTDAPALIDDIWPMVEQANRDAPAHARIYQSKIFVISKEKAFVRAAKGSIIRLQTVAAFKDEIEALYADEGYASDTTQDTASDTGLLTTIRNVFSRVLASFHEGTTDDTDIFSLGVDSLDVLALINALNKAVRGANVTASTIYTNPTITKLAGSLSKAILSSGSNPMAKQTREEKLSAMVRKYTQGMIRPKDRKGAPKQPPSKQTVILTGSTGSLGTHVLEQLLNNKDIEKVYCLNRSDNAEVRQKEAFSKYHNPEIDLSKAEFLKTEFAEDRFGLEEATYARLLDTTTTFIHSAWPVDFNLSLESYEHTHIAGTRRAIDFALVSRHNVSIVFISSIASVGNWGSVAQDGCGVPESNTTLFDSAITLPQGYGESKYVSSQILATASHRLGIRTAIVRAGQLAGPSTQAGGAAWNRHEWLPTIVHTSKMIGKLPRNLGSMERVDWVCMDTAAAAVIDIATATYSQDEPAQVYHLANPHTTTWSQLYPVIQDFFKQEANVDMEVVEYNDWVDELANIPQTKENAERIPGVKLLDFYQGLRPETGVGLPELETRRTEAVSEALRQGKAVDEGVVKKWLEQWAF</sequence>
<keyword evidence="2" id="KW-0597">Phosphoprotein</keyword>
<dbReference type="InterPro" id="IPR009081">
    <property type="entry name" value="PP-bd_ACP"/>
</dbReference>
<evidence type="ECO:0000313" key="6">
    <source>
        <dbReference type="Proteomes" id="UP000016935"/>
    </source>
</evidence>
<feature type="domain" description="Carrier" evidence="4">
    <location>
        <begin position="550"/>
        <end position="628"/>
    </location>
</feature>
<dbReference type="Pfam" id="PF00501">
    <property type="entry name" value="AMP-binding"/>
    <property type="match status" value="1"/>
</dbReference>
<dbReference type="RefSeq" id="XP_008026122.1">
    <property type="nucleotide sequence ID" value="XM_008027931.1"/>
</dbReference>
<evidence type="ECO:0000256" key="1">
    <source>
        <dbReference type="ARBA" id="ARBA00022450"/>
    </source>
</evidence>
<dbReference type="InterPro" id="IPR000873">
    <property type="entry name" value="AMP-dep_synth/lig_dom"/>
</dbReference>
<protein>
    <recommendedName>
        <fullName evidence="4">Carrier domain-containing protein</fullName>
    </recommendedName>
</protein>
<dbReference type="InterPro" id="IPR036736">
    <property type="entry name" value="ACP-like_sf"/>
</dbReference>
<dbReference type="STRING" id="671987.R0KA33"/>
<gene>
    <name evidence="5" type="ORF">SETTUDRAFT_39764</name>
</gene>
<dbReference type="SUPFAM" id="SSF51735">
    <property type="entry name" value="NAD(P)-binding Rossmann-fold domains"/>
    <property type="match status" value="1"/>
</dbReference>
<dbReference type="InterPro" id="IPR036291">
    <property type="entry name" value="NAD(P)-bd_dom_sf"/>
</dbReference>
<dbReference type="Pfam" id="PF07993">
    <property type="entry name" value="NAD_binding_4"/>
    <property type="match status" value="1"/>
</dbReference>
<dbReference type="Proteomes" id="UP000016935">
    <property type="component" value="Unassembled WGS sequence"/>
</dbReference>
<dbReference type="InterPro" id="IPR006162">
    <property type="entry name" value="Ppantetheine_attach_site"/>
</dbReference>
<proteinExistence type="inferred from homology"/>
<dbReference type="Pfam" id="PF23562">
    <property type="entry name" value="AMP-binding_C_3"/>
    <property type="match status" value="1"/>
</dbReference>
<name>R0KA33_EXST2</name>
<evidence type="ECO:0000256" key="2">
    <source>
        <dbReference type="ARBA" id="ARBA00022553"/>
    </source>
</evidence>
<dbReference type="InterPro" id="IPR051414">
    <property type="entry name" value="Adenylate-forming_Reductase"/>
</dbReference>
<dbReference type="PROSITE" id="PS50075">
    <property type="entry name" value="CARRIER"/>
    <property type="match status" value="1"/>
</dbReference>
<dbReference type="PANTHER" id="PTHR43439:SF2">
    <property type="entry name" value="ENZYME, PUTATIVE (JCVI)-RELATED"/>
    <property type="match status" value="1"/>
</dbReference>
<dbReference type="Pfam" id="PF00550">
    <property type="entry name" value="PP-binding"/>
    <property type="match status" value="1"/>
</dbReference>
<dbReference type="InterPro" id="IPR042099">
    <property type="entry name" value="ANL_N_sf"/>
</dbReference>
<dbReference type="GO" id="GO:0031177">
    <property type="term" value="F:phosphopantetheine binding"/>
    <property type="evidence" value="ECO:0007669"/>
    <property type="project" value="InterPro"/>
</dbReference>
<evidence type="ECO:0000256" key="3">
    <source>
        <dbReference type="ARBA" id="ARBA00029454"/>
    </source>
</evidence>
<dbReference type="PROSITE" id="PS00455">
    <property type="entry name" value="AMP_BINDING"/>
    <property type="match status" value="1"/>
</dbReference>
<keyword evidence="6" id="KW-1185">Reference proteome</keyword>
<dbReference type="AlphaFoldDB" id="R0KA33"/>
<comment type="similarity">
    <text evidence="3">Belongs to the NRP synthetase family.</text>
</comment>
<dbReference type="InterPro" id="IPR020806">
    <property type="entry name" value="PKS_PP-bd"/>
</dbReference>
<evidence type="ECO:0000259" key="4">
    <source>
        <dbReference type="PROSITE" id="PS50075"/>
    </source>
</evidence>
<keyword evidence="1" id="KW-0596">Phosphopantetheine</keyword>
<dbReference type="eggNOG" id="KOG1178">
    <property type="taxonomic scope" value="Eukaryota"/>
</dbReference>
<dbReference type="GeneID" id="19404521"/>
<dbReference type="PANTHER" id="PTHR43439">
    <property type="entry name" value="PHENYLACETATE-COENZYME A LIGASE"/>
    <property type="match status" value="1"/>
</dbReference>
<dbReference type="EMBL" id="KB908604">
    <property type="protein sequence ID" value="EOA86279.1"/>
    <property type="molecule type" value="Genomic_DNA"/>
</dbReference>
<accession>R0KA33</accession>
<dbReference type="Gene3D" id="3.40.50.12780">
    <property type="entry name" value="N-terminal domain of ligase-like"/>
    <property type="match status" value="1"/>
</dbReference>
<dbReference type="SUPFAM" id="SSF56801">
    <property type="entry name" value="Acetyl-CoA synthetase-like"/>
    <property type="match status" value="1"/>
</dbReference>
<dbReference type="Gene3D" id="3.40.50.720">
    <property type="entry name" value="NAD(P)-binding Rossmann-like Domain"/>
    <property type="match status" value="1"/>
</dbReference>
<dbReference type="SMART" id="SM00823">
    <property type="entry name" value="PKS_PP"/>
    <property type="match status" value="1"/>
</dbReference>
<dbReference type="InterPro" id="IPR013120">
    <property type="entry name" value="FAR_NAD-bd"/>
</dbReference>
<reference evidence="5 6" key="2">
    <citation type="journal article" date="2013" name="PLoS Genet.">
        <title>Comparative genome structure, secondary metabolite, and effector coding capacity across Cochliobolus pathogens.</title>
        <authorList>
            <person name="Condon B.J."/>
            <person name="Leng Y."/>
            <person name="Wu D."/>
            <person name="Bushley K.E."/>
            <person name="Ohm R.A."/>
            <person name="Otillar R."/>
            <person name="Martin J."/>
            <person name="Schackwitz W."/>
            <person name="Grimwood J."/>
            <person name="MohdZainudin N."/>
            <person name="Xue C."/>
            <person name="Wang R."/>
            <person name="Manning V.A."/>
            <person name="Dhillon B."/>
            <person name="Tu Z.J."/>
            <person name="Steffenson B.J."/>
            <person name="Salamov A."/>
            <person name="Sun H."/>
            <person name="Lowry S."/>
            <person name="LaButti K."/>
            <person name="Han J."/>
            <person name="Copeland A."/>
            <person name="Lindquist E."/>
            <person name="Barry K."/>
            <person name="Schmutz J."/>
            <person name="Baker S.E."/>
            <person name="Ciuffetti L.M."/>
            <person name="Grigoriev I.V."/>
            <person name="Zhong S."/>
            <person name="Turgeon B.G."/>
        </authorList>
    </citation>
    <scope>NUCLEOTIDE SEQUENCE [LARGE SCALE GENOMIC DNA]</scope>
    <source>
        <strain evidence="6">28A</strain>
    </source>
</reference>
<reference evidence="5 6" key="1">
    <citation type="journal article" date="2012" name="PLoS Pathog.">
        <title>Diverse lifestyles and strategies of plant pathogenesis encoded in the genomes of eighteen Dothideomycetes fungi.</title>
        <authorList>
            <person name="Ohm R.A."/>
            <person name="Feau N."/>
            <person name="Henrissat B."/>
            <person name="Schoch C.L."/>
            <person name="Horwitz B.A."/>
            <person name="Barry K.W."/>
            <person name="Condon B.J."/>
            <person name="Copeland A.C."/>
            <person name="Dhillon B."/>
            <person name="Glaser F."/>
            <person name="Hesse C.N."/>
            <person name="Kosti I."/>
            <person name="LaButti K."/>
            <person name="Lindquist E.A."/>
            <person name="Lucas S."/>
            <person name="Salamov A.A."/>
            <person name="Bradshaw R.E."/>
            <person name="Ciuffetti L."/>
            <person name="Hamelin R.C."/>
            <person name="Kema G.H.J."/>
            <person name="Lawrence C."/>
            <person name="Scott J.A."/>
            <person name="Spatafora J.W."/>
            <person name="Turgeon B.G."/>
            <person name="de Wit P.J.G.M."/>
            <person name="Zhong S."/>
            <person name="Goodwin S.B."/>
            <person name="Grigoriev I.V."/>
        </authorList>
    </citation>
    <scope>NUCLEOTIDE SEQUENCE [LARGE SCALE GENOMIC DNA]</scope>
    <source>
        <strain evidence="6">28A</strain>
    </source>
</reference>
<dbReference type="InterPro" id="IPR020845">
    <property type="entry name" value="AMP-binding_CS"/>
</dbReference>
<dbReference type="OrthoDB" id="429813at2759"/>
<evidence type="ECO:0000313" key="5">
    <source>
        <dbReference type="EMBL" id="EOA86279.1"/>
    </source>
</evidence>